<protein>
    <recommendedName>
        <fullName evidence="5">EF-hand domain-containing protein</fullName>
    </recommendedName>
</protein>
<proteinExistence type="predicted"/>
<comment type="caution">
    <text evidence="6">The sequence shown here is derived from an EMBL/GenBank/DDBJ whole genome shotgun (WGS) entry which is preliminary data.</text>
</comment>
<dbReference type="PROSITE" id="PS50222">
    <property type="entry name" value="EF_HAND_2"/>
    <property type="match status" value="1"/>
</dbReference>
<evidence type="ECO:0000256" key="4">
    <source>
        <dbReference type="SAM" id="MobiDB-lite"/>
    </source>
</evidence>
<dbReference type="AlphaFoldDB" id="A0A507C6Z1"/>
<dbReference type="RefSeq" id="XP_031025527.1">
    <property type="nucleotide sequence ID" value="XM_031168469.1"/>
</dbReference>
<keyword evidence="7" id="KW-1185">Reference proteome</keyword>
<dbReference type="EMBL" id="QEAO01000011">
    <property type="protein sequence ID" value="TPX34889.1"/>
    <property type="molecule type" value="Genomic_DNA"/>
</dbReference>
<dbReference type="PROSITE" id="PS00018">
    <property type="entry name" value="EF_HAND_1"/>
    <property type="match status" value="1"/>
</dbReference>
<dbReference type="SUPFAM" id="SSF47473">
    <property type="entry name" value="EF-hand"/>
    <property type="match status" value="1"/>
</dbReference>
<reference evidence="6 7" key="1">
    <citation type="journal article" date="2019" name="Sci. Rep.">
        <title>Comparative genomics of chytrid fungi reveal insights into the obligate biotrophic and pathogenic lifestyle of Synchytrium endobioticum.</title>
        <authorList>
            <person name="van de Vossenberg B.T.L.H."/>
            <person name="Warris S."/>
            <person name="Nguyen H.D.T."/>
            <person name="van Gent-Pelzer M.P.E."/>
            <person name="Joly D.L."/>
            <person name="van de Geest H.C."/>
            <person name="Bonants P.J.M."/>
            <person name="Smith D.S."/>
            <person name="Levesque C.A."/>
            <person name="van der Lee T.A.J."/>
        </authorList>
    </citation>
    <scope>NUCLEOTIDE SEQUENCE [LARGE SCALE GENOMIC DNA]</scope>
    <source>
        <strain evidence="6 7">JEL517</strain>
    </source>
</reference>
<evidence type="ECO:0000313" key="7">
    <source>
        <dbReference type="Proteomes" id="UP000319731"/>
    </source>
</evidence>
<evidence type="ECO:0000259" key="5">
    <source>
        <dbReference type="PROSITE" id="PS50222"/>
    </source>
</evidence>
<dbReference type="InterPro" id="IPR018247">
    <property type="entry name" value="EF_Hand_1_Ca_BS"/>
</dbReference>
<gene>
    <name evidence="6" type="ORF">SmJEL517_g02541</name>
</gene>
<dbReference type="Proteomes" id="UP000319731">
    <property type="component" value="Unassembled WGS sequence"/>
</dbReference>
<dbReference type="GeneID" id="42003766"/>
<dbReference type="PANTHER" id="PTHR13025:SF6">
    <property type="entry name" value="EF-HAND DOMAIN-CONTAINING PROTEIN-RELATED"/>
    <property type="match status" value="1"/>
</dbReference>
<dbReference type="GO" id="GO:0005509">
    <property type="term" value="F:calcium ion binding"/>
    <property type="evidence" value="ECO:0007669"/>
    <property type="project" value="InterPro"/>
</dbReference>
<evidence type="ECO:0000256" key="1">
    <source>
        <dbReference type="ARBA" id="ARBA00022723"/>
    </source>
</evidence>
<name>A0A507C6Z1_9FUNG</name>
<sequence length="201" mass="21965">MALQRPTTINPDSSYADITLFDNGRFKNVDRDTVETIRTLFKKHNTSNTGLMDQFEVSRMFEALGEAKTATEVRQAIAEVDADKDGKISFSDFLAMISGPAPAPDNVPVPVNEAPTAATGRAATTGLSGRALFFEQQMHASAKNPIAENKAQIDAQLAEKKRIASVHAAEEERIRAEKAEDERKKNDSRSKLAARAVIFSV</sequence>
<feature type="region of interest" description="Disordered" evidence="4">
    <location>
        <begin position="164"/>
        <end position="190"/>
    </location>
</feature>
<dbReference type="InterPro" id="IPR002048">
    <property type="entry name" value="EF_hand_dom"/>
</dbReference>
<dbReference type="PANTHER" id="PTHR13025">
    <property type="entry name" value="EF-HAND DOMAIN-CONTAINING PROTEIN D"/>
    <property type="match status" value="1"/>
</dbReference>
<accession>A0A507C6Z1</accession>
<evidence type="ECO:0000256" key="2">
    <source>
        <dbReference type="ARBA" id="ARBA00022737"/>
    </source>
</evidence>
<organism evidence="6 7">
    <name type="scientific">Synchytrium microbalum</name>
    <dbReference type="NCBI Taxonomy" id="1806994"/>
    <lineage>
        <taxon>Eukaryota</taxon>
        <taxon>Fungi</taxon>
        <taxon>Fungi incertae sedis</taxon>
        <taxon>Chytridiomycota</taxon>
        <taxon>Chytridiomycota incertae sedis</taxon>
        <taxon>Chytridiomycetes</taxon>
        <taxon>Synchytriales</taxon>
        <taxon>Synchytriaceae</taxon>
        <taxon>Synchytrium</taxon>
    </lineage>
</organism>
<evidence type="ECO:0000256" key="3">
    <source>
        <dbReference type="ARBA" id="ARBA00022837"/>
    </source>
</evidence>
<keyword evidence="2" id="KW-0677">Repeat</keyword>
<dbReference type="InterPro" id="IPR011992">
    <property type="entry name" value="EF-hand-dom_pair"/>
</dbReference>
<dbReference type="SMART" id="SM00054">
    <property type="entry name" value="EFh"/>
    <property type="match status" value="1"/>
</dbReference>
<dbReference type="Gene3D" id="1.10.238.10">
    <property type="entry name" value="EF-hand"/>
    <property type="match status" value="1"/>
</dbReference>
<dbReference type="CDD" id="cd00051">
    <property type="entry name" value="EFh"/>
    <property type="match status" value="1"/>
</dbReference>
<keyword evidence="1" id="KW-0479">Metal-binding</keyword>
<evidence type="ECO:0000313" key="6">
    <source>
        <dbReference type="EMBL" id="TPX34889.1"/>
    </source>
</evidence>
<keyword evidence="3" id="KW-0106">Calcium</keyword>
<feature type="domain" description="EF-hand" evidence="5">
    <location>
        <begin position="68"/>
        <end position="103"/>
    </location>
</feature>
<dbReference type="Pfam" id="PF13499">
    <property type="entry name" value="EF-hand_7"/>
    <property type="match status" value="1"/>
</dbReference>
<dbReference type="InterPro" id="IPR040365">
    <property type="entry name" value="EFHD1/2"/>
</dbReference>
<dbReference type="OrthoDB" id="431378at2759"/>
<dbReference type="STRING" id="1806994.A0A507C6Z1"/>